<dbReference type="EMBL" id="ML996186">
    <property type="protein sequence ID" value="KAF2731951.1"/>
    <property type="molecule type" value="Genomic_DNA"/>
</dbReference>
<evidence type="ECO:0000313" key="3">
    <source>
        <dbReference type="EMBL" id="KAF2731951.1"/>
    </source>
</evidence>
<keyword evidence="2" id="KW-1133">Transmembrane helix</keyword>
<dbReference type="OrthoDB" id="3344043at2759"/>
<comment type="caution">
    <text evidence="3">The sequence shown here is derived from an EMBL/GenBank/DDBJ whole genome shotgun (WGS) entry which is preliminary data.</text>
</comment>
<feature type="region of interest" description="Disordered" evidence="1">
    <location>
        <begin position="1"/>
        <end position="21"/>
    </location>
</feature>
<feature type="transmembrane region" description="Helical" evidence="2">
    <location>
        <begin position="155"/>
        <end position="181"/>
    </location>
</feature>
<keyword evidence="2" id="KW-0472">Membrane</keyword>
<gene>
    <name evidence="3" type="ORF">EJ04DRAFT_554397</name>
</gene>
<feature type="transmembrane region" description="Helical" evidence="2">
    <location>
        <begin position="627"/>
        <end position="653"/>
    </location>
</feature>
<accession>A0A9P4QVZ5</accession>
<feature type="transmembrane region" description="Helical" evidence="2">
    <location>
        <begin position="97"/>
        <end position="120"/>
    </location>
</feature>
<reference evidence="3" key="1">
    <citation type="journal article" date="2020" name="Stud. Mycol.">
        <title>101 Dothideomycetes genomes: a test case for predicting lifestyles and emergence of pathogens.</title>
        <authorList>
            <person name="Haridas S."/>
            <person name="Albert R."/>
            <person name="Binder M."/>
            <person name="Bloem J."/>
            <person name="Labutti K."/>
            <person name="Salamov A."/>
            <person name="Andreopoulos B."/>
            <person name="Baker S."/>
            <person name="Barry K."/>
            <person name="Bills G."/>
            <person name="Bluhm B."/>
            <person name="Cannon C."/>
            <person name="Castanera R."/>
            <person name="Culley D."/>
            <person name="Daum C."/>
            <person name="Ezra D."/>
            <person name="Gonzalez J."/>
            <person name="Henrissat B."/>
            <person name="Kuo A."/>
            <person name="Liang C."/>
            <person name="Lipzen A."/>
            <person name="Lutzoni F."/>
            <person name="Magnuson J."/>
            <person name="Mondo S."/>
            <person name="Nolan M."/>
            <person name="Ohm R."/>
            <person name="Pangilinan J."/>
            <person name="Park H.-J."/>
            <person name="Ramirez L."/>
            <person name="Alfaro M."/>
            <person name="Sun H."/>
            <person name="Tritt A."/>
            <person name="Yoshinaga Y."/>
            <person name="Zwiers L.-H."/>
            <person name="Turgeon B."/>
            <person name="Goodwin S."/>
            <person name="Spatafora J."/>
            <person name="Crous P."/>
            <person name="Grigoriev I."/>
        </authorList>
    </citation>
    <scope>NUCLEOTIDE SEQUENCE</scope>
    <source>
        <strain evidence="3">CBS 125425</strain>
    </source>
</reference>
<evidence type="ECO:0000313" key="4">
    <source>
        <dbReference type="Proteomes" id="UP000799444"/>
    </source>
</evidence>
<sequence length="731" mass="80481">MEKTSTPSSPNGEPKCETESVQVSLPFDEPLDRVFQKHTLRHTITEKSDATLVSKDTERVLSPKFLSSSAVLALDESARSDRRPFPLRVWKSPVTKIVIVASMVVIPMVVFSIAILALIFTHQMEKVTCPYEDLCPMLNQTDNNYYYVDYSATQLVFIASWSSSISLSLISMLMFLFSYLTARRILLKSHERDSSDLPTPFQLALLIKILNGELLALYDFFMYKFQSWCVPARRRKVARPDSATVLYMAVSMLLVGVVASLFIQAADTWLHVATSTVEIVTVRADLTSPMNQFGRGLGSWCTDKPIVNNGCNPNFLGCGINCIKEFGSTGVTQSNQSATHSILTQRSSLHDVLNYTDSNSLTYAVLGPANVPSAVDWTTTSFAVTSQCRPIMSSDCDVIPESLDDTEGAGRTQFNCRRDPSLITGNITHATAQIHYDDAHNYFNDTAAFEGWIEGKAAPGFNQAIKAVAPNLTAQDHVFNNPWHWQGILPVVDPGDALFKSSDLRFWNRSWVGVPLMLLDCNTTVWEVTYSSVNNQIQYLKAQLANGSLAGIASMPTFPAFGLLDSEMPEVIYDANDQTATPDTMIAGYTFGMSRSFLAHIGGQSSPRPAIRAQTRVPRLIAKVGKAALWALISSNFIYAIVGVALAIGALRVRSKSVMGFRSRLTTGGLAAEIFEKPFSDRHADDEWELFQESDGLKTARIGAEGTERGGTTFSMRYTGVRKGGLGKIDE</sequence>
<keyword evidence="4" id="KW-1185">Reference proteome</keyword>
<name>A0A9P4QVZ5_9PLEO</name>
<proteinExistence type="predicted"/>
<feature type="transmembrane region" description="Helical" evidence="2">
    <location>
        <begin position="244"/>
        <end position="263"/>
    </location>
</feature>
<feature type="compositionally biased region" description="Polar residues" evidence="1">
    <location>
        <begin position="1"/>
        <end position="11"/>
    </location>
</feature>
<evidence type="ECO:0000256" key="1">
    <source>
        <dbReference type="SAM" id="MobiDB-lite"/>
    </source>
</evidence>
<evidence type="ECO:0000256" key="2">
    <source>
        <dbReference type="SAM" id="Phobius"/>
    </source>
</evidence>
<organism evidence="3 4">
    <name type="scientific">Polyplosphaeria fusca</name>
    <dbReference type="NCBI Taxonomy" id="682080"/>
    <lineage>
        <taxon>Eukaryota</taxon>
        <taxon>Fungi</taxon>
        <taxon>Dikarya</taxon>
        <taxon>Ascomycota</taxon>
        <taxon>Pezizomycotina</taxon>
        <taxon>Dothideomycetes</taxon>
        <taxon>Pleosporomycetidae</taxon>
        <taxon>Pleosporales</taxon>
        <taxon>Tetraplosphaeriaceae</taxon>
        <taxon>Polyplosphaeria</taxon>
    </lineage>
</organism>
<protein>
    <submittedName>
        <fullName evidence="3">Uncharacterized protein</fullName>
    </submittedName>
</protein>
<dbReference type="Proteomes" id="UP000799444">
    <property type="component" value="Unassembled WGS sequence"/>
</dbReference>
<keyword evidence="2" id="KW-0812">Transmembrane</keyword>
<dbReference type="AlphaFoldDB" id="A0A9P4QVZ5"/>